<dbReference type="AlphaFoldDB" id="A0A640VNV8"/>
<feature type="domain" description="FAD-binding FR-type" evidence="12">
    <location>
        <begin position="136"/>
        <end position="250"/>
    </location>
</feature>
<sequence length="398" mass="43918">MTTPVKQHLIDPEICIRCYTCEMTCPIGAIQHDDTNVVVDPDTCNFCMDCIPVCPTGSIDEWRVVETPYSLDDQYGFDELPEQGDITLPENAEADEIEALDDAVAALLAEAHKGTGGRARAPATASKPTINLHPLSNPAAATVQGNYRLTDPDSENDVRHIVLDLGRLPFPILEGQSIGIVPPGLDATGKPHLPRLYSISNPRDGERPGFNNLSLTVKREPRGLCSNYVCDLQKGQEVQITGPFGATFLLPSDPNAHLLMICTGTGSAPFRGFTMRRQRERPDARDSLTLIFGARSARDLPYFGPLKKIPEDFMRKEFAFSRTPDQPKQYVQDKLRAASGHIAPLLDNAQLHVYICGRKDMEQGVEDALAEIAEGAGRVWSDMRGTMREEGRYHVETY</sequence>
<feature type="binding site" evidence="10">
    <location>
        <position position="198"/>
    </location>
    <ligand>
        <name>NADP(+)</name>
        <dbReference type="ChEBI" id="CHEBI:58349"/>
    </ligand>
</feature>
<evidence type="ECO:0000256" key="6">
    <source>
        <dbReference type="ARBA" id="ARBA00023002"/>
    </source>
</evidence>
<dbReference type="Pfam" id="PF00175">
    <property type="entry name" value="NAD_binding_1"/>
    <property type="match status" value="1"/>
</dbReference>
<dbReference type="SUPFAM" id="SSF52343">
    <property type="entry name" value="Ferredoxin reductase-like, C-terminal NADP-linked domain"/>
    <property type="match status" value="1"/>
</dbReference>
<dbReference type="Pfam" id="PF12838">
    <property type="entry name" value="Fer4_7"/>
    <property type="match status" value="1"/>
</dbReference>
<dbReference type="InterPro" id="IPR015701">
    <property type="entry name" value="FNR"/>
</dbReference>
<keyword evidence="6 9" id="KW-0560">Oxidoreductase</keyword>
<evidence type="ECO:0000256" key="1">
    <source>
        <dbReference type="ARBA" id="ARBA00001974"/>
    </source>
</evidence>
<dbReference type="GO" id="GO:0051536">
    <property type="term" value="F:iron-sulfur cluster binding"/>
    <property type="evidence" value="ECO:0007669"/>
    <property type="project" value="UniProtKB-KW"/>
</dbReference>
<dbReference type="Gene3D" id="3.40.50.80">
    <property type="entry name" value="Nucleotide-binding domain of ferredoxin-NADP reductase (FNR) module"/>
    <property type="match status" value="1"/>
</dbReference>
<dbReference type="SUPFAM" id="SSF54862">
    <property type="entry name" value="4Fe-4S ferredoxins"/>
    <property type="match status" value="1"/>
</dbReference>
<dbReference type="InterPro" id="IPR001709">
    <property type="entry name" value="Flavoprot_Pyr_Nucl_cyt_Rdtase"/>
</dbReference>
<evidence type="ECO:0000256" key="9">
    <source>
        <dbReference type="PIRNR" id="PIRNR000361"/>
    </source>
</evidence>
<evidence type="ECO:0000313" key="14">
    <source>
        <dbReference type="Proteomes" id="UP000436522"/>
    </source>
</evidence>
<keyword evidence="7" id="KW-0408">Iron</keyword>
<evidence type="ECO:0000256" key="7">
    <source>
        <dbReference type="ARBA" id="ARBA00023004"/>
    </source>
</evidence>
<dbReference type="InterPro" id="IPR017938">
    <property type="entry name" value="Riboflavin_synthase-like_b-brl"/>
</dbReference>
<keyword evidence="5 9" id="KW-0521">NADP</keyword>
<dbReference type="InterPro" id="IPR017900">
    <property type="entry name" value="4Fe4S_Fe_S_CS"/>
</dbReference>
<dbReference type="GO" id="GO:0046872">
    <property type="term" value="F:metal ion binding"/>
    <property type="evidence" value="ECO:0007669"/>
    <property type="project" value="UniProtKB-KW"/>
</dbReference>
<dbReference type="EMBL" id="BLIV01000002">
    <property type="protein sequence ID" value="GFE49729.1"/>
    <property type="molecule type" value="Genomic_DNA"/>
</dbReference>
<feature type="binding site" evidence="10">
    <location>
        <position position="218"/>
    </location>
    <ligand>
        <name>NADP(+)</name>
        <dbReference type="ChEBI" id="CHEBI:58349"/>
    </ligand>
</feature>
<keyword evidence="2 9" id="KW-0285">Flavoprotein</keyword>
<feature type="binding site" evidence="10">
    <location>
        <position position="265"/>
    </location>
    <ligand>
        <name>NADP(+)</name>
        <dbReference type="ChEBI" id="CHEBI:58349"/>
    </ligand>
</feature>
<dbReference type="RefSeq" id="WP_159975579.1">
    <property type="nucleotide sequence ID" value="NZ_BLIV01000002.1"/>
</dbReference>
<evidence type="ECO:0000256" key="2">
    <source>
        <dbReference type="ARBA" id="ARBA00022630"/>
    </source>
</evidence>
<accession>A0A640VNV8</accession>
<evidence type="ECO:0000256" key="4">
    <source>
        <dbReference type="ARBA" id="ARBA00022827"/>
    </source>
</evidence>
<dbReference type="InterPro" id="IPR017927">
    <property type="entry name" value="FAD-bd_FR_type"/>
</dbReference>
<dbReference type="PIRSF" id="PIRSF501177">
    <property type="entry name" value="BoxA"/>
    <property type="match status" value="1"/>
</dbReference>
<proteinExistence type="predicted"/>
<feature type="domain" description="4Fe-4S ferredoxin-type" evidence="11">
    <location>
        <begin position="37"/>
        <end position="64"/>
    </location>
</feature>
<dbReference type="PROSITE" id="PS51379">
    <property type="entry name" value="4FE4S_FER_2"/>
    <property type="match status" value="2"/>
</dbReference>
<dbReference type="PANTHER" id="PTHR43314">
    <property type="match status" value="1"/>
</dbReference>
<evidence type="ECO:0000256" key="3">
    <source>
        <dbReference type="ARBA" id="ARBA00022723"/>
    </source>
</evidence>
<evidence type="ECO:0000256" key="5">
    <source>
        <dbReference type="ARBA" id="ARBA00022857"/>
    </source>
</evidence>
<feature type="binding site" evidence="10">
    <location>
        <begin position="321"/>
        <end position="322"/>
    </location>
    <ligand>
        <name>NADP(+)</name>
        <dbReference type="ChEBI" id="CHEBI:58349"/>
    </ligand>
</feature>
<evidence type="ECO:0000259" key="12">
    <source>
        <dbReference type="PROSITE" id="PS51384"/>
    </source>
</evidence>
<dbReference type="InterPro" id="IPR001433">
    <property type="entry name" value="OxRdtase_FAD/NAD-bd"/>
</dbReference>
<feature type="binding site" evidence="10">
    <location>
        <position position="328"/>
    </location>
    <ligand>
        <name>NADP(+)</name>
        <dbReference type="ChEBI" id="CHEBI:58349"/>
    </ligand>
</feature>
<protein>
    <submittedName>
        <fullName evidence="13">Uncharacterized protein</fullName>
    </submittedName>
</protein>
<reference evidence="13 14" key="1">
    <citation type="submission" date="2019-12" db="EMBL/GenBank/DDBJ databases">
        <title>Roseobacter cerasinus sp. nov., isolated from seawater around aquaculture.</title>
        <authorList>
            <person name="Muramatsu S."/>
            <person name="Takabe Y."/>
            <person name="Mori K."/>
            <person name="Takaichi S."/>
            <person name="Hanada S."/>
        </authorList>
    </citation>
    <scope>NUCLEOTIDE SEQUENCE [LARGE SCALE GENOMIC DNA]</scope>
    <source>
        <strain evidence="13 14">AI77</strain>
    </source>
</reference>
<dbReference type="PIRSF" id="PIRSF000361">
    <property type="entry name" value="Frd-NADP+_RD"/>
    <property type="match status" value="1"/>
</dbReference>
<dbReference type="PRINTS" id="PR00371">
    <property type="entry name" value="FPNCR"/>
</dbReference>
<dbReference type="PROSITE" id="PS51384">
    <property type="entry name" value="FAD_FR"/>
    <property type="match status" value="1"/>
</dbReference>
<dbReference type="Gene3D" id="2.40.30.10">
    <property type="entry name" value="Translation factors"/>
    <property type="match status" value="1"/>
</dbReference>
<dbReference type="PROSITE" id="PS00198">
    <property type="entry name" value="4FE4S_FER_1"/>
    <property type="match status" value="1"/>
</dbReference>
<comment type="cofactor">
    <cofactor evidence="1">
        <name>FAD</name>
        <dbReference type="ChEBI" id="CHEBI:57692"/>
    </cofactor>
</comment>
<keyword evidence="4 9" id="KW-0274">FAD</keyword>
<dbReference type="InterPro" id="IPR017896">
    <property type="entry name" value="4Fe4S_Fe-S-bd"/>
</dbReference>
<evidence type="ECO:0000259" key="11">
    <source>
        <dbReference type="PROSITE" id="PS51379"/>
    </source>
</evidence>
<organism evidence="13 14">
    <name type="scientific">Roseobacter cerasinus</name>
    <dbReference type="NCBI Taxonomy" id="2602289"/>
    <lineage>
        <taxon>Bacteria</taxon>
        <taxon>Pseudomonadati</taxon>
        <taxon>Pseudomonadota</taxon>
        <taxon>Alphaproteobacteria</taxon>
        <taxon>Rhodobacterales</taxon>
        <taxon>Roseobacteraceae</taxon>
        <taxon>Roseobacter</taxon>
    </lineage>
</organism>
<dbReference type="NCBIfam" id="TIGR03224">
    <property type="entry name" value="benzo_boxA"/>
    <property type="match status" value="1"/>
</dbReference>
<evidence type="ECO:0000313" key="13">
    <source>
        <dbReference type="EMBL" id="GFE49729.1"/>
    </source>
</evidence>
<comment type="caution">
    <text evidence="13">The sequence shown here is derived from an EMBL/GenBank/DDBJ whole genome shotgun (WGS) entry which is preliminary data.</text>
</comment>
<keyword evidence="14" id="KW-1185">Reference proteome</keyword>
<dbReference type="GO" id="GO:0016491">
    <property type="term" value="F:oxidoreductase activity"/>
    <property type="evidence" value="ECO:0007669"/>
    <property type="project" value="UniProtKB-KW"/>
</dbReference>
<dbReference type="InterPro" id="IPR039261">
    <property type="entry name" value="FNR_nucleotide-bd"/>
</dbReference>
<dbReference type="Gene3D" id="3.30.70.20">
    <property type="match status" value="1"/>
</dbReference>
<dbReference type="Proteomes" id="UP000436522">
    <property type="component" value="Unassembled WGS sequence"/>
</dbReference>
<name>A0A640VNV8_9RHOB</name>
<evidence type="ECO:0000256" key="10">
    <source>
        <dbReference type="PIRSR" id="PIRSR000361-1"/>
    </source>
</evidence>
<keyword evidence="3" id="KW-0479">Metal-binding</keyword>
<dbReference type="SUPFAM" id="SSF63380">
    <property type="entry name" value="Riboflavin synthase domain-like"/>
    <property type="match status" value="1"/>
</dbReference>
<dbReference type="OrthoDB" id="9806195at2"/>
<feature type="domain" description="4Fe-4S ferredoxin-type" evidence="11">
    <location>
        <begin position="6"/>
        <end position="35"/>
    </location>
</feature>
<keyword evidence="8" id="KW-0411">Iron-sulfur</keyword>
<evidence type="ECO:0000256" key="8">
    <source>
        <dbReference type="ARBA" id="ARBA00023014"/>
    </source>
</evidence>
<gene>
    <name evidence="13" type="ORF">So717_14820</name>
</gene>
<feature type="binding site" evidence="10">
    <location>
        <position position="396"/>
    </location>
    <ligand>
        <name>NADP(+)</name>
        <dbReference type="ChEBI" id="CHEBI:58349"/>
    </ligand>
</feature>
<dbReference type="InterPro" id="IPR017634">
    <property type="entry name" value="Benzoyl_CoA_Oase_BoxA"/>
</dbReference>